<evidence type="ECO:0000313" key="5">
    <source>
        <dbReference type="EMBL" id="PON90383.1"/>
    </source>
</evidence>
<dbReference type="FunCoup" id="A0A2P5EXX4">
    <property type="interactions" value="11"/>
</dbReference>
<dbReference type="CDD" id="cd00042">
    <property type="entry name" value="CY"/>
    <property type="match status" value="1"/>
</dbReference>
<comment type="caution">
    <text evidence="5">The sequence shown here is derived from an EMBL/GenBank/DDBJ whole genome shotgun (WGS) entry which is preliminary data.</text>
</comment>
<dbReference type="Proteomes" id="UP000237000">
    <property type="component" value="Unassembled WGS sequence"/>
</dbReference>
<organism evidence="5 6">
    <name type="scientific">Trema orientale</name>
    <name type="common">Charcoal tree</name>
    <name type="synonym">Celtis orientalis</name>
    <dbReference type="NCBI Taxonomy" id="63057"/>
    <lineage>
        <taxon>Eukaryota</taxon>
        <taxon>Viridiplantae</taxon>
        <taxon>Streptophyta</taxon>
        <taxon>Embryophyta</taxon>
        <taxon>Tracheophyta</taxon>
        <taxon>Spermatophyta</taxon>
        <taxon>Magnoliopsida</taxon>
        <taxon>eudicotyledons</taxon>
        <taxon>Gunneridae</taxon>
        <taxon>Pentapetalae</taxon>
        <taxon>rosids</taxon>
        <taxon>fabids</taxon>
        <taxon>Rosales</taxon>
        <taxon>Cannabaceae</taxon>
        <taxon>Trema</taxon>
    </lineage>
</organism>
<dbReference type="InterPro" id="IPR000010">
    <property type="entry name" value="Cystatin_dom"/>
</dbReference>
<dbReference type="SMART" id="SM00043">
    <property type="entry name" value="CY"/>
    <property type="match status" value="1"/>
</dbReference>
<reference evidence="6" key="1">
    <citation type="submission" date="2016-06" db="EMBL/GenBank/DDBJ databases">
        <title>Parallel loss of symbiosis genes in relatives of nitrogen-fixing non-legume Parasponia.</title>
        <authorList>
            <person name="Van Velzen R."/>
            <person name="Holmer R."/>
            <person name="Bu F."/>
            <person name="Rutten L."/>
            <person name="Van Zeijl A."/>
            <person name="Liu W."/>
            <person name="Santuari L."/>
            <person name="Cao Q."/>
            <person name="Sharma T."/>
            <person name="Shen D."/>
            <person name="Roswanjaya Y."/>
            <person name="Wardhani T."/>
            <person name="Kalhor M.S."/>
            <person name="Jansen J."/>
            <person name="Van den Hoogen J."/>
            <person name="Gungor B."/>
            <person name="Hartog M."/>
            <person name="Hontelez J."/>
            <person name="Verver J."/>
            <person name="Yang W.-C."/>
            <person name="Schijlen E."/>
            <person name="Repin R."/>
            <person name="Schilthuizen M."/>
            <person name="Schranz E."/>
            <person name="Heidstra R."/>
            <person name="Miyata K."/>
            <person name="Fedorova E."/>
            <person name="Kohlen W."/>
            <person name="Bisseling T."/>
            <person name="Smit S."/>
            <person name="Geurts R."/>
        </authorList>
    </citation>
    <scope>NUCLEOTIDE SEQUENCE [LARGE SCALE GENOMIC DNA]</scope>
    <source>
        <strain evidence="6">cv. RG33-2</strain>
    </source>
</reference>
<feature type="signal peptide" evidence="3">
    <location>
        <begin position="1"/>
        <end position="27"/>
    </location>
</feature>
<dbReference type="InParanoid" id="A0A2P5EXX4"/>
<comment type="similarity">
    <text evidence="3">Belongs to the cystatin family. Phytocystatin subfamily.</text>
</comment>
<dbReference type="Pfam" id="PF16845">
    <property type="entry name" value="SQAPI"/>
    <property type="match status" value="1"/>
</dbReference>
<feature type="domain" description="Cystatin" evidence="4">
    <location>
        <begin position="36"/>
        <end position="128"/>
    </location>
</feature>
<protein>
    <recommendedName>
        <fullName evidence="3">Cysteine proteinase inhibitor</fullName>
    </recommendedName>
</protein>
<evidence type="ECO:0000256" key="2">
    <source>
        <dbReference type="ARBA" id="ARBA00022704"/>
    </source>
</evidence>
<gene>
    <name evidence="5" type="ORF">TorRG33x02_138520</name>
</gene>
<proteinExistence type="inferred from homology"/>
<dbReference type="OrthoDB" id="1908104at2759"/>
<keyword evidence="6" id="KW-1185">Reference proteome</keyword>
<evidence type="ECO:0000256" key="3">
    <source>
        <dbReference type="RuleBase" id="RU362130"/>
    </source>
</evidence>
<feature type="chain" id="PRO_5015022814" description="Cysteine proteinase inhibitor" evidence="3">
    <location>
        <begin position="28"/>
        <end position="239"/>
    </location>
</feature>
<dbReference type="PROSITE" id="PS00287">
    <property type="entry name" value="CYSTATIN"/>
    <property type="match status" value="1"/>
</dbReference>
<dbReference type="GO" id="GO:0004869">
    <property type="term" value="F:cysteine-type endopeptidase inhibitor activity"/>
    <property type="evidence" value="ECO:0007669"/>
    <property type="project" value="UniProtKB-KW"/>
</dbReference>
<name>A0A2P5EXX4_TREOI</name>
<dbReference type="PANTHER" id="PTHR11413:SF110">
    <property type="entry name" value="CYSTEINE PROTEINASE INHIBITOR 6"/>
    <property type="match status" value="1"/>
</dbReference>
<dbReference type="InterPro" id="IPR027214">
    <property type="entry name" value="Cystatin"/>
</dbReference>
<evidence type="ECO:0000256" key="1">
    <source>
        <dbReference type="ARBA" id="ARBA00022690"/>
    </source>
</evidence>
<keyword evidence="3" id="KW-0732">Signal</keyword>
<dbReference type="SUPFAM" id="SSF54403">
    <property type="entry name" value="Cystatin/monellin"/>
    <property type="match status" value="2"/>
</dbReference>
<dbReference type="EMBL" id="JXTC01000084">
    <property type="protein sequence ID" value="PON90383.1"/>
    <property type="molecule type" value="Genomic_DNA"/>
</dbReference>
<keyword evidence="1 3" id="KW-0646">Protease inhibitor</keyword>
<accession>A0A2P5EXX4</accession>
<dbReference type="Gene3D" id="3.10.450.10">
    <property type="match status" value="2"/>
</dbReference>
<keyword evidence="2 3" id="KW-0789">Thiol protease inhibitor</keyword>
<dbReference type="InterPro" id="IPR046350">
    <property type="entry name" value="Cystatin_sf"/>
</dbReference>
<dbReference type="STRING" id="63057.A0A2P5EXX4"/>
<dbReference type="InterPro" id="IPR018073">
    <property type="entry name" value="Prot_inh_cystat_CS"/>
</dbReference>
<dbReference type="Pfam" id="PF00031">
    <property type="entry name" value="Cystatin"/>
    <property type="match status" value="1"/>
</dbReference>
<dbReference type="PANTHER" id="PTHR11413">
    <property type="entry name" value="CYSTATIN FAMILY MEMBER"/>
    <property type="match status" value="1"/>
</dbReference>
<evidence type="ECO:0000259" key="4">
    <source>
        <dbReference type="SMART" id="SM00043"/>
    </source>
</evidence>
<sequence>MNPSRFSIAALLSFSFLLFGLCELGFCREEPSTIRMKLGGFRDVEGSSQNNNALIETLARFAVQEHNKQQNAILEFARVLKAREQVVAGKIYHLTLEAIDSGKKKIYEARVWVKPWMNFKQLQEFKYAHDGPSFTSSDFGFKRDGHGIGWQAVPLPSHDTEVQDAANHAVKSLQLKSNSLFSYELLDILLAKAQVIEDYIKFELLLKVKRGIMEEKFRVEVNKNIKGEYCLTQMEQVHS</sequence>
<evidence type="ECO:0000313" key="6">
    <source>
        <dbReference type="Proteomes" id="UP000237000"/>
    </source>
</evidence>
<dbReference type="AlphaFoldDB" id="A0A2P5EXX4"/>